<keyword evidence="2" id="KW-0472">Membrane</keyword>
<organism evidence="3 4">
    <name type="scientific">Sediminivirga luteola</name>
    <dbReference type="NCBI Taxonomy" id="1774748"/>
    <lineage>
        <taxon>Bacteria</taxon>
        <taxon>Bacillati</taxon>
        <taxon>Actinomycetota</taxon>
        <taxon>Actinomycetes</taxon>
        <taxon>Micrococcales</taxon>
        <taxon>Brevibacteriaceae</taxon>
        <taxon>Sediminivirga</taxon>
    </lineage>
</organism>
<feature type="region of interest" description="Disordered" evidence="1">
    <location>
        <begin position="1"/>
        <end position="25"/>
    </location>
</feature>
<feature type="transmembrane region" description="Helical" evidence="2">
    <location>
        <begin position="87"/>
        <end position="105"/>
    </location>
</feature>
<proteinExistence type="predicted"/>
<keyword evidence="2" id="KW-0812">Transmembrane</keyword>
<feature type="compositionally biased region" description="Basic and acidic residues" evidence="1">
    <location>
        <begin position="1"/>
        <end position="20"/>
    </location>
</feature>
<name>A0A8J2XKU6_9MICO</name>
<keyword evidence="2" id="KW-1133">Transmembrane helix</keyword>
<evidence type="ECO:0000256" key="2">
    <source>
        <dbReference type="SAM" id="Phobius"/>
    </source>
</evidence>
<evidence type="ECO:0000256" key="1">
    <source>
        <dbReference type="SAM" id="MobiDB-lite"/>
    </source>
</evidence>
<reference evidence="3" key="2">
    <citation type="submission" date="2020-09" db="EMBL/GenBank/DDBJ databases">
        <authorList>
            <person name="Sun Q."/>
            <person name="Zhou Y."/>
        </authorList>
    </citation>
    <scope>NUCLEOTIDE SEQUENCE</scope>
    <source>
        <strain evidence="3">CGMCC 1.12785</strain>
    </source>
</reference>
<sequence>MGEHLIEPDHRHRQGEHDPEQPPELPDVITVTRMATMATVVVVTVRCPRGAAVTRVIVVAGVVTAVLVFGVRGVLVMVSVFRLALRGWGVAGVVLAVVGGVFVHVRLSDVSPLRGAPGSGAGGVAAASQGAGCISLSTTHLWLVMVMPPASTSTT</sequence>
<feature type="transmembrane region" description="Helical" evidence="2">
    <location>
        <begin position="57"/>
        <end position="81"/>
    </location>
</feature>
<dbReference type="AlphaFoldDB" id="A0A8J2XKU6"/>
<gene>
    <name evidence="3" type="ORF">GCM10011333_19910</name>
</gene>
<dbReference type="EMBL" id="BMFY01000008">
    <property type="protein sequence ID" value="GGA16858.1"/>
    <property type="molecule type" value="Genomic_DNA"/>
</dbReference>
<evidence type="ECO:0000313" key="3">
    <source>
        <dbReference type="EMBL" id="GGA16858.1"/>
    </source>
</evidence>
<evidence type="ECO:0000313" key="4">
    <source>
        <dbReference type="Proteomes" id="UP000616114"/>
    </source>
</evidence>
<accession>A0A8J2XKU6</accession>
<keyword evidence="4" id="KW-1185">Reference proteome</keyword>
<protein>
    <submittedName>
        <fullName evidence="3">Uncharacterized protein</fullName>
    </submittedName>
</protein>
<comment type="caution">
    <text evidence="3">The sequence shown here is derived from an EMBL/GenBank/DDBJ whole genome shotgun (WGS) entry which is preliminary data.</text>
</comment>
<dbReference type="Proteomes" id="UP000616114">
    <property type="component" value="Unassembled WGS sequence"/>
</dbReference>
<reference evidence="3" key="1">
    <citation type="journal article" date="2014" name="Int. J. Syst. Evol. Microbiol.">
        <title>Complete genome sequence of Corynebacterium casei LMG S-19264T (=DSM 44701T), isolated from a smear-ripened cheese.</title>
        <authorList>
            <consortium name="US DOE Joint Genome Institute (JGI-PGF)"/>
            <person name="Walter F."/>
            <person name="Albersmeier A."/>
            <person name="Kalinowski J."/>
            <person name="Ruckert C."/>
        </authorList>
    </citation>
    <scope>NUCLEOTIDE SEQUENCE</scope>
    <source>
        <strain evidence="3">CGMCC 1.12785</strain>
    </source>
</reference>